<dbReference type="EMBL" id="JBBPFD010000013">
    <property type="protein sequence ID" value="KAK7901167.1"/>
    <property type="molecule type" value="Genomic_DNA"/>
</dbReference>
<keyword evidence="3" id="KW-1185">Reference proteome</keyword>
<gene>
    <name evidence="2" type="ORF">WMY93_017936</name>
</gene>
<feature type="compositionally biased region" description="Pro residues" evidence="1">
    <location>
        <begin position="37"/>
        <end position="56"/>
    </location>
</feature>
<name>A0AAW0NMC6_9GOBI</name>
<sequence length="102" mass="11049">MSLNHLSLNTPCPCTTCQRTMNVLNAPPVPERTTNVPEPPVPEAPPISLNAPPPVPEHTMNVPERTTNVPDHLSLNAPPMSRNALSPVPERTPISLNDHQCP</sequence>
<evidence type="ECO:0000256" key="1">
    <source>
        <dbReference type="SAM" id="MobiDB-lite"/>
    </source>
</evidence>
<evidence type="ECO:0000313" key="2">
    <source>
        <dbReference type="EMBL" id="KAK7901167.1"/>
    </source>
</evidence>
<feature type="region of interest" description="Disordered" evidence="1">
    <location>
        <begin position="25"/>
        <end position="102"/>
    </location>
</feature>
<evidence type="ECO:0000313" key="3">
    <source>
        <dbReference type="Proteomes" id="UP001460270"/>
    </source>
</evidence>
<comment type="caution">
    <text evidence="2">The sequence shown here is derived from an EMBL/GenBank/DDBJ whole genome shotgun (WGS) entry which is preliminary data.</text>
</comment>
<organism evidence="2 3">
    <name type="scientific">Mugilogobius chulae</name>
    <name type="common">yellowstripe goby</name>
    <dbReference type="NCBI Taxonomy" id="88201"/>
    <lineage>
        <taxon>Eukaryota</taxon>
        <taxon>Metazoa</taxon>
        <taxon>Chordata</taxon>
        <taxon>Craniata</taxon>
        <taxon>Vertebrata</taxon>
        <taxon>Euteleostomi</taxon>
        <taxon>Actinopterygii</taxon>
        <taxon>Neopterygii</taxon>
        <taxon>Teleostei</taxon>
        <taxon>Neoteleostei</taxon>
        <taxon>Acanthomorphata</taxon>
        <taxon>Gobiaria</taxon>
        <taxon>Gobiiformes</taxon>
        <taxon>Gobioidei</taxon>
        <taxon>Gobiidae</taxon>
        <taxon>Gobionellinae</taxon>
        <taxon>Mugilogobius</taxon>
    </lineage>
</organism>
<accession>A0AAW0NMC6</accession>
<dbReference type="Proteomes" id="UP001460270">
    <property type="component" value="Unassembled WGS sequence"/>
</dbReference>
<reference evidence="3" key="1">
    <citation type="submission" date="2024-04" db="EMBL/GenBank/DDBJ databases">
        <title>Salinicola lusitanus LLJ914,a marine bacterium isolated from the Okinawa Trough.</title>
        <authorList>
            <person name="Li J."/>
        </authorList>
    </citation>
    <scope>NUCLEOTIDE SEQUENCE [LARGE SCALE GENOMIC DNA]</scope>
</reference>
<dbReference type="AlphaFoldDB" id="A0AAW0NMC6"/>
<proteinExistence type="predicted"/>
<protein>
    <submittedName>
        <fullName evidence="2">Uncharacterized protein</fullName>
    </submittedName>
</protein>